<dbReference type="InterPro" id="IPR020449">
    <property type="entry name" value="Tscrpt_reg_AraC-type_HTH"/>
</dbReference>
<comment type="caution">
    <text evidence="4">Lacks conserved residue(s) required for the propagation of feature annotation.</text>
</comment>
<dbReference type="CDD" id="cd00156">
    <property type="entry name" value="REC"/>
    <property type="match status" value="1"/>
</dbReference>
<dbReference type="PANTHER" id="PTHR43280:SF28">
    <property type="entry name" value="HTH-TYPE TRANSCRIPTIONAL ACTIVATOR RHAS"/>
    <property type="match status" value="1"/>
</dbReference>
<evidence type="ECO:0000256" key="3">
    <source>
        <dbReference type="ARBA" id="ARBA00023163"/>
    </source>
</evidence>
<keyword evidence="3" id="KW-0804">Transcription</keyword>
<dbReference type="EMBL" id="RQXV01000001">
    <property type="protein sequence ID" value="RRD01174.1"/>
    <property type="molecule type" value="Genomic_DNA"/>
</dbReference>
<dbReference type="SMART" id="SM00342">
    <property type="entry name" value="HTH_ARAC"/>
    <property type="match status" value="1"/>
</dbReference>
<dbReference type="Gene3D" id="3.40.50.2300">
    <property type="match status" value="1"/>
</dbReference>
<evidence type="ECO:0000313" key="7">
    <source>
        <dbReference type="EMBL" id="RRD01174.1"/>
    </source>
</evidence>
<feature type="domain" description="Response regulatory" evidence="6">
    <location>
        <begin position="1"/>
        <end position="120"/>
    </location>
</feature>
<gene>
    <name evidence="7" type="ORF">EHS89_01010</name>
</gene>
<dbReference type="PROSITE" id="PS50110">
    <property type="entry name" value="RESPONSE_REGULATORY"/>
    <property type="match status" value="1"/>
</dbReference>
<evidence type="ECO:0000256" key="4">
    <source>
        <dbReference type="PROSITE-ProRule" id="PRU00169"/>
    </source>
</evidence>
<dbReference type="OrthoDB" id="9816011at2"/>
<dbReference type="SUPFAM" id="SSF46689">
    <property type="entry name" value="Homeodomain-like"/>
    <property type="match status" value="1"/>
</dbReference>
<dbReference type="Gene3D" id="1.10.10.60">
    <property type="entry name" value="Homeodomain-like"/>
    <property type="match status" value="2"/>
</dbReference>
<organism evidence="7 8">
    <name type="scientific">Amphritea balenae</name>
    <dbReference type="NCBI Taxonomy" id="452629"/>
    <lineage>
        <taxon>Bacteria</taxon>
        <taxon>Pseudomonadati</taxon>
        <taxon>Pseudomonadota</taxon>
        <taxon>Gammaproteobacteria</taxon>
        <taxon>Oceanospirillales</taxon>
        <taxon>Oceanospirillaceae</taxon>
        <taxon>Amphritea</taxon>
    </lineage>
</organism>
<keyword evidence="1" id="KW-0805">Transcription regulation</keyword>
<dbReference type="InterPro" id="IPR009057">
    <property type="entry name" value="Homeodomain-like_sf"/>
</dbReference>
<evidence type="ECO:0000256" key="2">
    <source>
        <dbReference type="ARBA" id="ARBA00023125"/>
    </source>
</evidence>
<evidence type="ECO:0000259" key="5">
    <source>
        <dbReference type="PROSITE" id="PS01124"/>
    </source>
</evidence>
<evidence type="ECO:0000256" key="1">
    <source>
        <dbReference type="ARBA" id="ARBA00023015"/>
    </source>
</evidence>
<dbReference type="Pfam" id="PF12833">
    <property type="entry name" value="HTH_18"/>
    <property type="match status" value="1"/>
</dbReference>
<dbReference type="GO" id="GO:0000160">
    <property type="term" value="P:phosphorelay signal transduction system"/>
    <property type="evidence" value="ECO:0007669"/>
    <property type="project" value="InterPro"/>
</dbReference>
<dbReference type="InterPro" id="IPR011006">
    <property type="entry name" value="CheY-like_superfamily"/>
</dbReference>
<protein>
    <submittedName>
        <fullName evidence="7">AraC family transcriptional regulator</fullName>
    </submittedName>
</protein>
<dbReference type="GO" id="GO:0043565">
    <property type="term" value="F:sequence-specific DNA binding"/>
    <property type="evidence" value="ECO:0007669"/>
    <property type="project" value="InterPro"/>
</dbReference>
<comment type="caution">
    <text evidence="7">The sequence shown here is derived from an EMBL/GenBank/DDBJ whole genome shotgun (WGS) entry which is preliminary data.</text>
</comment>
<dbReference type="Proteomes" id="UP000267535">
    <property type="component" value="Unassembled WGS sequence"/>
</dbReference>
<proteinExistence type="predicted"/>
<dbReference type="PANTHER" id="PTHR43280">
    <property type="entry name" value="ARAC-FAMILY TRANSCRIPTIONAL REGULATOR"/>
    <property type="match status" value="1"/>
</dbReference>
<name>A0A3P1SVC7_9GAMM</name>
<dbReference type="SUPFAM" id="SSF52172">
    <property type="entry name" value="CheY-like"/>
    <property type="match status" value="1"/>
</dbReference>
<dbReference type="InterPro" id="IPR018060">
    <property type="entry name" value="HTH_AraC"/>
</dbReference>
<keyword evidence="2" id="KW-0238">DNA-binding</keyword>
<sequence length="274" mass="31852">MSMKMTMSWLDLRSSDDISPLLQQFDNRYQITRFIRQQLTIETLLQCKADIICFEYDYPDIPSLNLLQEMHNLYPDSPILMFTEQHSEALAVWAFRTGVWDYFVLPLSESVIAEVINSLSNANEFCFSLRQQFEQSGHVRLPDEVRFRAPPVSQQQLQPALNYLEIHYSQKMTEEDLAKLCSLTVSQFSRQFKQAFDITFQEYLVNYRLTESARLLQNPAASISDIAYSVGFNDPSYYARAFKKYLGVTPSRFRQLLKENNQPDAVACELLKTA</sequence>
<dbReference type="GO" id="GO:0003700">
    <property type="term" value="F:DNA-binding transcription factor activity"/>
    <property type="evidence" value="ECO:0007669"/>
    <property type="project" value="InterPro"/>
</dbReference>
<dbReference type="PRINTS" id="PR00032">
    <property type="entry name" value="HTHARAC"/>
</dbReference>
<dbReference type="InterPro" id="IPR018062">
    <property type="entry name" value="HTH_AraC-typ_CS"/>
</dbReference>
<feature type="domain" description="HTH araC/xylS-type" evidence="5">
    <location>
        <begin position="158"/>
        <end position="256"/>
    </location>
</feature>
<keyword evidence="8" id="KW-1185">Reference proteome</keyword>
<evidence type="ECO:0000259" key="6">
    <source>
        <dbReference type="PROSITE" id="PS50110"/>
    </source>
</evidence>
<accession>A0A3P1SVC7</accession>
<dbReference type="PROSITE" id="PS00041">
    <property type="entry name" value="HTH_ARAC_FAMILY_1"/>
    <property type="match status" value="1"/>
</dbReference>
<dbReference type="InterPro" id="IPR001789">
    <property type="entry name" value="Sig_transdc_resp-reg_receiver"/>
</dbReference>
<dbReference type="PROSITE" id="PS01124">
    <property type="entry name" value="HTH_ARAC_FAMILY_2"/>
    <property type="match status" value="1"/>
</dbReference>
<dbReference type="AlphaFoldDB" id="A0A3P1SVC7"/>
<evidence type="ECO:0000313" key="8">
    <source>
        <dbReference type="Proteomes" id="UP000267535"/>
    </source>
</evidence>
<reference evidence="7 8" key="1">
    <citation type="submission" date="2018-11" db="EMBL/GenBank/DDBJ databases">
        <title>The draft genome sequence of Amphritea balenae JAMM 1525T.</title>
        <authorList>
            <person name="Fang Z."/>
            <person name="Zhang Y."/>
            <person name="Han X."/>
        </authorList>
    </citation>
    <scope>NUCLEOTIDE SEQUENCE [LARGE SCALE GENOMIC DNA]</scope>
    <source>
        <strain evidence="7 8">JAMM 1525</strain>
    </source>
</reference>